<keyword evidence="2 7" id="KW-0645">Protease</keyword>
<dbReference type="EMBL" id="JBJLSN010000007">
    <property type="protein sequence ID" value="MFL7900966.1"/>
    <property type="molecule type" value="Genomic_DNA"/>
</dbReference>
<dbReference type="KEGG" id="abq:ABAZ39_23265"/>
<dbReference type="InterPro" id="IPR024079">
    <property type="entry name" value="MetalloPept_cat_dom_sf"/>
</dbReference>
<keyword evidence="12" id="KW-1185">Reference proteome</keyword>
<dbReference type="EMBL" id="CP007795">
    <property type="protein sequence ID" value="AIB14815.1"/>
    <property type="molecule type" value="Genomic_DNA"/>
</dbReference>
<keyword evidence="9" id="KW-0614">Plasmid</keyword>
<geneLocation type="plasmid" evidence="9 11">
    <name>AbAZ39_p2</name>
</geneLocation>
<keyword evidence="5 7" id="KW-0862">Zinc</keyword>
<keyword evidence="6 7" id="KW-0482">Metalloprotease</keyword>
<dbReference type="AlphaFoldDB" id="A0A060DQ18"/>
<proteinExistence type="inferred from homology"/>
<protein>
    <submittedName>
        <fullName evidence="10">M3 family metallopeptidase</fullName>
    </submittedName>
    <submittedName>
        <fullName evidence="9">Peptidase M3</fullName>
    </submittedName>
</protein>
<dbReference type="GO" id="GO:0046872">
    <property type="term" value="F:metal ion binding"/>
    <property type="evidence" value="ECO:0007669"/>
    <property type="project" value="UniProtKB-UniRule"/>
</dbReference>
<dbReference type="SUPFAM" id="SSF55486">
    <property type="entry name" value="Metalloproteases ('zincins'), catalytic domain"/>
    <property type="match status" value="1"/>
</dbReference>
<dbReference type="FunFam" id="3.40.390.10:FF:000009">
    <property type="entry name" value="Oligopeptidase A"/>
    <property type="match status" value="1"/>
</dbReference>
<evidence type="ECO:0000256" key="4">
    <source>
        <dbReference type="ARBA" id="ARBA00022801"/>
    </source>
</evidence>
<evidence type="ECO:0000256" key="2">
    <source>
        <dbReference type="ARBA" id="ARBA00022670"/>
    </source>
</evidence>
<keyword evidence="4 7" id="KW-0378">Hydrolase</keyword>
<evidence type="ECO:0000256" key="1">
    <source>
        <dbReference type="ARBA" id="ARBA00006040"/>
    </source>
</evidence>
<dbReference type="GO" id="GO:0005829">
    <property type="term" value="C:cytosol"/>
    <property type="evidence" value="ECO:0007669"/>
    <property type="project" value="TreeGrafter"/>
</dbReference>
<dbReference type="GO" id="GO:0006508">
    <property type="term" value="P:proteolysis"/>
    <property type="evidence" value="ECO:0007669"/>
    <property type="project" value="UniProtKB-KW"/>
</dbReference>
<dbReference type="InterPro" id="IPR034005">
    <property type="entry name" value="M3A_DCP"/>
</dbReference>
<reference evidence="10 12" key="2">
    <citation type="submission" date="2024-11" db="EMBL/GenBank/DDBJ databases">
        <title>Draft genome sequences of two bacteria associated to sugarcane roots in Colombia.</title>
        <authorList>
            <person name="Pardo-Diaz S."/>
            <person name="Masmela-Mendoza J."/>
            <person name="Delgadillo-Duran P."/>
            <person name="Bautista E.J."/>
            <person name="Rojas-Tapias D.F."/>
        </authorList>
    </citation>
    <scope>NUCLEOTIDE SEQUENCE [LARGE SCALE GENOMIC DNA]</scope>
    <source>
        <strain evidence="10 12">Ap18</strain>
    </source>
</reference>
<evidence type="ECO:0000256" key="7">
    <source>
        <dbReference type="RuleBase" id="RU003435"/>
    </source>
</evidence>
<gene>
    <name evidence="9" type="ORF">ABAZ39_23265</name>
    <name evidence="10" type="ORF">ACJ41P_07510</name>
</gene>
<dbReference type="RefSeq" id="WP_040136035.1">
    <property type="nucleotide sequence ID" value="NZ_CP007795.1"/>
</dbReference>
<feature type="domain" description="Peptidase M3A/M3B catalytic" evidence="8">
    <location>
        <begin position="228"/>
        <end position="671"/>
    </location>
</feature>
<dbReference type="Proteomes" id="UP000027186">
    <property type="component" value="Plasmid AbAZ39_p2"/>
</dbReference>
<dbReference type="InterPro" id="IPR001567">
    <property type="entry name" value="Pept_M3A_M3B_dom"/>
</dbReference>
<dbReference type="CDD" id="cd06456">
    <property type="entry name" value="M3A_DCP"/>
    <property type="match status" value="1"/>
</dbReference>
<keyword evidence="3 7" id="KW-0479">Metal-binding</keyword>
<evidence type="ECO:0000313" key="11">
    <source>
        <dbReference type="Proteomes" id="UP000027186"/>
    </source>
</evidence>
<evidence type="ECO:0000313" key="12">
    <source>
        <dbReference type="Proteomes" id="UP001628281"/>
    </source>
</evidence>
<evidence type="ECO:0000256" key="5">
    <source>
        <dbReference type="ARBA" id="ARBA00022833"/>
    </source>
</evidence>
<dbReference type="InterPro" id="IPR024077">
    <property type="entry name" value="Neurolysin/TOP_dom2"/>
</dbReference>
<dbReference type="PANTHER" id="PTHR43660">
    <property type="entry name" value="DIPEPTIDYL CARBOXYPEPTIDASE"/>
    <property type="match status" value="1"/>
</dbReference>
<dbReference type="Proteomes" id="UP001628281">
    <property type="component" value="Unassembled WGS sequence"/>
</dbReference>
<dbReference type="GO" id="GO:0004180">
    <property type="term" value="F:carboxypeptidase activity"/>
    <property type="evidence" value="ECO:0007669"/>
    <property type="project" value="TreeGrafter"/>
</dbReference>
<dbReference type="Gene3D" id="3.40.390.10">
    <property type="entry name" value="Collagenase (Catalytic Domain)"/>
    <property type="match status" value="1"/>
</dbReference>
<dbReference type="Pfam" id="PF01432">
    <property type="entry name" value="Peptidase_M3"/>
    <property type="match status" value="1"/>
</dbReference>
<evidence type="ECO:0000256" key="3">
    <source>
        <dbReference type="ARBA" id="ARBA00022723"/>
    </source>
</evidence>
<dbReference type="GO" id="GO:0004222">
    <property type="term" value="F:metalloendopeptidase activity"/>
    <property type="evidence" value="ECO:0007669"/>
    <property type="project" value="InterPro"/>
</dbReference>
<dbReference type="PANTHER" id="PTHR43660:SF1">
    <property type="entry name" value="DIPEPTIDYL CARBOXYPEPTIDASE"/>
    <property type="match status" value="1"/>
</dbReference>
<name>A0A060DQ18_9PROT</name>
<dbReference type="Gene3D" id="1.10.1370.40">
    <property type="match status" value="1"/>
</dbReference>
<dbReference type="Gene3D" id="1.10.1370.10">
    <property type="entry name" value="Neurolysin, domain 3"/>
    <property type="match status" value="1"/>
</dbReference>
<accession>A0A060DQ18</accession>
<evidence type="ECO:0000313" key="10">
    <source>
        <dbReference type="EMBL" id="MFL7900966.1"/>
    </source>
</evidence>
<sequence length="679" mass="76611">MSNPFFETWTTPFGLPPFDRIQAEHFPPAFDHGMAENIAEIAAITGNSDAPTFANTIEAMERSGRFLNRVGGVFWNLNSSNTTDALETIARDYAPKFAQHSMRIALDPALFARVAELYERRGTLDLAPDQLRLLERQHLGFVRSGALLPPDAKARMTAITERLATLHTLFGQNVLHDEKDWQLVLEESDLAGLPDFARNAAAQAAKERGQEGKYVITLARSSVEPFLTFSARRDLRQVAYEAWIRRGEHEGEHDNRPLIREIVALRTEQAKLMGYASYADFKLDDSMAKDTSAVEWLLLQVWGPAKEKAAAERAELQDCARAEGMNEPIAPWDWRYYAEKVRQAKYDIDEAEVKPYFVLENMVRAAFDTAGRLFGLTFTERPDLPVYHPDVRVYEVTEKDGRHVGIFLHDNFARSSKRSGAWMSSYRDQENFDGAVSPIIVNNNNFSKGEPTLLSFDDAETLFHEFGHFLHGCLSNVRYPSQSGTSVRRDFVELPSQIYEHWLAVPETLSTYARHHQTGEPIPQDLLRRLLAARNFNQGFGTVEYTAAALLDLEFHTRSDAADTDVAAFERSVLDKIGMPAEIAVRHRPTHFQHLFAGSGYAAGYYAYLWAEVLDADGFEAFLETGNPFDPDLAAKLKTIYSSGDTRDPMELYTAFRGREPRIEALLKHRGLTQSLGDA</sequence>
<evidence type="ECO:0000256" key="6">
    <source>
        <dbReference type="ARBA" id="ARBA00023049"/>
    </source>
</evidence>
<dbReference type="InterPro" id="IPR045090">
    <property type="entry name" value="Pept_M3A_M3B"/>
</dbReference>
<comment type="similarity">
    <text evidence="1 7">Belongs to the peptidase M3 family.</text>
</comment>
<reference evidence="9 11" key="1">
    <citation type="journal article" date="2014" name="Genome Announc.">
        <title>Complete Genome Sequence of the Model Rhizosphere Strain Azospirillum brasilense Az39, Successfully Applied in Agriculture.</title>
        <authorList>
            <person name="Rivera D."/>
            <person name="Revale S."/>
            <person name="Molina R."/>
            <person name="Gualpa J."/>
            <person name="Puente M."/>
            <person name="Maroniche G."/>
            <person name="Paris G."/>
            <person name="Baker D."/>
            <person name="Clavijo B."/>
            <person name="McLay K."/>
            <person name="Spaepen S."/>
            <person name="Perticari A."/>
            <person name="Vazquez M."/>
            <person name="Wisniewski-Dye F."/>
            <person name="Watkins C."/>
            <person name="Martinez-Abarca F."/>
            <person name="Vanderleyden J."/>
            <person name="Cassan F."/>
        </authorList>
    </citation>
    <scope>NUCLEOTIDE SEQUENCE [LARGE SCALE GENOMIC DNA]</scope>
    <source>
        <strain evidence="9 11">Az39</strain>
        <plasmid evidence="9">AbAZ39_p2</plasmid>
    </source>
</reference>
<organism evidence="9 11">
    <name type="scientific">Azospirillum argentinense</name>
    <dbReference type="NCBI Taxonomy" id="2970906"/>
    <lineage>
        <taxon>Bacteria</taxon>
        <taxon>Pseudomonadati</taxon>
        <taxon>Pseudomonadota</taxon>
        <taxon>Alphaproteobacteria</taxon>
        <taxon>Rhodospirillales</taxon>
        <taxon>Azospirillaceae</taxon>
        <taxon>Azospirillum</taxon>
    </lineage>
</organism>
<comment type="cofactor">
    <cofactor evidence="7">
        <name>Zn(2+)</name>
        <dbReference type="ChEBI" id="CHEBI:29105"/>
    </cofactor>
    <text evidence="7">Binds 1 zinc ion.</text>
</comment>
<evidence type="ECO:0000259" key="8">
    <source>
        <dbReference type="Pfam" id="PF01432"/>
    </source>
</evidence>
<evidence type="ECO:0000313" key="9">
    <source>
        <dbReference type="EMBL" id="AIB14815.1"/>
    </source>
</evidence>